<dbReference type="RefSeq" id="WP_051575769.1">
    <property type="nucleotide sequence ID" value="NZ_AQRA01000005.1"/>
</dbReference>
<dbReference type="STRING" id="1317122.ATO12_15730"/>
<dbReference type="GO" id="GO:0016020">
    <property type="term" value="C:membrane"/>
    <property type="evidence" value="ECO:0007669"/>
    <property type="project" value="InterPro"/>
</dbReference>
<dbReference type="InterPro" id="IPR052785">
    <property type="entry name" value="Enterotoxin_cmpnt"/>
</dbReference>
<evidence type="ECO:0000256" key="1">
    <source>
        <dbReference type="SAM" id="Phobius"/>
    </source>
</evidence>
<dbReference type="eggNOG" id="ENOG5033K7W">
    <property type="taxonomic scope" value="Bacteria"/>
</dbReference>
<dbReference type="EMBL" id="AQRA01000005">
    <property type="protein sequence ID" value="EZH73389.1"/>
    <property type="molecule type" value="Genomic_DNA"/>
</dbReference>
<proteinExistence type="predicted"/>
<keyword evidence="3" id="KW-1185">Reference proteome</keyword>
<accession>A0A023BTX0</accession>
<dbReference type="Pfam" id="PF05791">
    <property type="entry name" value="Bacillus_HBL"/>
    <property type="match status" value="1"/>
</dbReference>
<dbReference type="SUPFAM" id="SSF58100">
    <property type="entry name" value="Bacterial hemolysins"/>
    <property type="match status" value="1"/>
</dbReference>
<dbReference type="CDD" id="cd22652">
    <property type="entry name" value="ClyA_AhlB-like"/>
    <property type="match status" value="1"/>
</dbReference>
<dbReference type="AlphaFoldDB" id="A0A023BTX0"/>
<gene>
    <name evidence="2" type="ORF">ATO12_15730</name>
</gene>
<dbReference type="Proteomes" id="UP000023541">
    <property type="component" value="Unassembled WGS sequence"/>
</dbReference>
<keyword evidence="1" id="KW-0812">Transmembrane</keyword>
<comment type="caution">
    <text evidence="2">The sequence shown here is derived from an EMBL/GenBank/DDBJ whole genome shotgun (WGS) entry which is preliminary data.</text>
</comment>
<feature type="transmembrane region" description="Helical" evidence="1">
    <location>
        <begin position="210"/>
        <end position="232"/>
    </location>
</feature>
<dbReference type="InterPro" id="IPR008414">
    <property type="entry name" value="HBL"/>
</dbReference>
<evidence type="ECO:0008006" key="4">
    <source>
        <dbReference type="Google" id="ProtNLM"/>
    </source>
</evidence>
<evidence type="ECO:0000313" key="3">
    <source>
        <dbReference type="Proteomes" id="UP000023541"/>
    </source>
</evidence>
<keyword evidence="1" id="KW-0472">Membrane</keyword>
<sequence length="362" mass="37848">MTFSDPTIEAAKTQTTQGLVLQGYCNSILQQPFVDFSEFTNLSKIQTNINDGLQNAKDNAKTYLNGIQNNIISNINSISNFYNLYSAVPTVLPPDATEAQWLSILQAMKSQTDTFIEASDLVIIDLGNLNSNINADVAFFNKTINDLNAIVGGNDGMLASLDKDIERLDKQIAGTIAGTVISGLAIVGGAVMIGVGAIGSPFTAGGSTPLIAGGVAVVLVGTAGTVASALTLKGLYDAKASVLQQKSSLTSEVNLAEGIKSGYSSLGFGASEAVTATSQMKNAWVSINSDLDNLSLNLQNGIISTDSVRQLFLTAANETIPFILEDVSLIKQQMAGVHVSISAEDMNVGEYAVHLAEQATAA</sequence>
<feature type="transmembrane region" description="Helical" evidence="1">
    <location>
        <begin position="172"/>
        <end position="198"/>
    </location>
</feature>
<keyword evidence="1" id="KW-1133">Transmembrane helix</keyword>
<reference evidence="2 3" key="1">
    <citation type="submission" date="2014-04" db="EMBL/GenBank/DDBJ databases">
        <title>Aquimarina sp. 22II-S11-z7 Genome Sequencing.</title>
        <authorList>
            <person name="Lai Q."/>
        </authorList>
    </citation>
    <scope>NUCLEOTIDE SEQUENCE [LARGE SCALE GENOMIC DNA]</scope>
    <source>
        <strain evidence="2 3">22II-S11-z7</strain>
    </source>
</reference>
<protein>
    <recommendedName>
        <fullName evidence="4">HBL/NHE enterotoxin family protein</fullName>
    </recommendedName>
</protein>
<name>A0A023BTX0_9FLAO</name>
<dbReference type="Gene3D" id="1.20.1170.10">
    <property type="match status" value="1"/>
</dbReference>
<organism evidence="2 3">
    <name type="scientific">Aquimarina atlantica</name>
    <dbReference type="NCBI Taxonomy" id="1317122"/>
    <lineage>
        <taxon>Bacteria</taxon>
        <taxon>Pseudomonadati</taxon>
        <taxon>Bacteroidota</taxon>
        <taxon>Flavobacteriia</taxon>
        <taxon>Flavobacteriales</taxon>
        <taxon>Flavobacteriaceae</taxon>
        <taxon>Aquimarina</taxon>
    </lineage>
</organism>
<dbReference type="OrthoDB" id="1157384at2"/>
<dbReference type="PANTHER" id="PTHR38443:SF2">
    <property type="entry name" value="NON-HEMOLYTIC ENTEROTOXIN LYTIC COMPONENT L1"/>
    <property type="match status" value="1"/>
</dbReference>
<evidence type="ECO:0000313" key="2">
    <source>
        <dbReference type="EMBL" id="EZH73389.1"/>
    </source>
</evidence>
<dbReference type="PANTHER" id="PTHR38443">
    <property type="match status" value="1"/>
</dbReference>